<dbReference type="PROSITE" id="PS00109">
    <property type="entry name" value="PROTEIN_KINASE_TYR"/>
    <property type="match status" value="1"/>
</dbReference>
<reference evidence="3" key="1">
    <citation type="journal article" date="2014" name="Proc. Natl. Acad. Sci. U.S.A.">
        <title>Extensive sampling of basidiomycete genomes demonstrates inadequacy of the white-rot/brown-rot paradigm for wood decay fungi.</title>
        <authorList>
            <person name="Riley R."/>
            <person name="Salamov A.A."/>
            <person name="Brown D.W."/>
            <person name="Nagy L.G."/>
            <person name="Floudas D."/>
            <person name="Held B.W."/>
            <person name="Levasseur A."/>
            <person name="Lombard V."/>
            <person name="Morin E."/>
            <person name="Otillar R."/>
            <person name="Lindquist E.A."/>
            <person name="Sun H."/>
            <person name="LaButti K.M."/>
            <person name="Schmutz J."/>
            <person name="Jabbour D."/>
            <person name="Luo H."/>
            <person name="Baker S.E."/>
            <person name="Pisabarro A.G."/>
            <person name="Walton J.D."/>
            <person name="Blanchette R.A."/>
            <person name="Henrissat B."/>
            <person name="Martin F."/>
            <person name="Cullen D."/>
            <person name="Hibbett D.S."/>
            <person name="Grigoriev I.V."/>
        </authorList>
    </citation>
    <scope>NUCLEOTIDE SEQUENCE [LARGE SCALE GENOMIC DNA]</scope>
    <source>
        <strain evidence="3">FD-172 SS1</strain>
    </source>
</reference>
<evidence type="ECO:0000259" key="1">
    <source>
        <dbReference type="PROSITE" id="PS50011"/>
    </source>
</evidence>
<gene>
    <name evidence="2" type="ORF">BOTBODRAFT_104187</name>
</gene>
<dbReference type="Gene3D" id="1.10.510.10">
    <property type="entry name" value="Transferase(Phosphotransferase) domain 1"/>
    <property type="match status" value="1"/>
</dbReference>
<dbReference type="SUPFAM" id="SSF56112">
    <property type="entry name" value="Protein kinase-like (PK-like)"/>
    <property type="match status" value="1"/>
</dbReference>
<dbReference type="InParanoid" id="A0A067MV52"/>
<evidence type="ECO:0000313" key="2">
    <source>
        <dbReference type="EMBL" id="KDQ18585.1"/>
    </source>
</evidence>
<name>A0A067MV52_BOTB1</name>
<dbReference type="OrthoDB" id="346907at2759"/>
<dbReference type="InterPro" id="IPR051681">
    <property type="entry name" value="Ser/Thr_Kinases-Pseudokinases"/>
</dbReference>
<accession>A0A067MV52</accession>
<dbReference type="PROSITE" id="PS50011">
    <property type="entry name" value="PROTEIN_KINASE_DOM"/>
    <property type="match status" value="1"/>
</dbReference>
<dbReference type="EMBL" id="KL198021">
    <property type="protein sequence ID" value="KDQ18585.1"/>
    <property type="molecule type" value="Genomic_DNA"/>
</dbReference>
<dbReference type="InterPro" id="IPR000719">
    <property type="entry name" value="Prot_kinase_dom"/>
</dbReference>
<dbReference type="InterPro" id="IPR008266">
    <property type="entry name" value="Tyr_kinase_AS"/>
</dbReference>
<dbReference type="HOGENOM" id="CLU_000288_7_18_1"/>
<dbReference type="GO" id="GO:0005524">
    <property type="term" value="F:ATP binding"/>
    <property type="evidence" value="ECO:0007669"/>
    <property type="project" value="InterPro"/>
</dbReference>
<dbReference type="PANTHER" id="PTHR44329">
    <property type="entry name" value="SERINE/THREONINE-PROTEIN KINASE TNNI3K-RELATED"/>
    <property type="match status" value="1"/>
</dbReference>
<sequence>FRREVDIWKRLRHRHVLPLIGICTLPDGTYMISPWMQHGNIMSYLDNNEDVDCIRLLAQAAAGLEYLHAGSVVHGDVRGANILISESGDACVADFGLSMLGGETQIEYSLGSARWMAPELLVVEGSVRVTNTDVFSFGRLILEVLSGDKPFPNLGRHQVVFANVRGDTPERPTGEAAIARGLDDNMWALVRDCCHVEPDLRPTMSAVLSRLRAARP</sequence>
<dbReference type="Pfam" id="PF07714">
    <property type="entry name" value="PK_Tyr_Ser-Thr"/>
    <property type="match status" value="1"/>
</dbReference>
<dbReference type="GO" id="GO:0004674">
    <property type="term" value="F:protein serine/threonine kinase activity"/>
    <property type="evidence" value="ECO:0007669"/>
    <property type="project" value="TreeGrafter"/>
</dbReference>
<protein>
    <recommendedName>
        <fullName evidence="1">Protein kinase domain-containing protein</fullName>
    </recommendedName>
</protein>
<feature type="domain" description="Protein kinase" evidence="1">
    <location>
        <begin position="1"/>
        <end position="216"/>
    </location>
</feature>
<dbReference type="InterPro" id="IPR001245">
    <property type="entry name" value="Ser-Thr/Tyr_kinase_cat_dom"/>
</dbReference>
<organism evidence="2 3">
    <name type="scientific">Botryobasidium botryosum (strain FD-172 SS1)</name>
    <dbReference type="NCBI Taxonomy" id="930990"/>
    <lineage>
        <taxon>Eukaryota</taxon>
        <taxon>Fungi</taxon>
        <taxon>Dikarya</taxon>
        <taxon>Basidiomycota</taxon>
        <taxon>Agaricomycotina</taxon>
        <taxon>Agaricomycetes</taxon>
        <taxon>Cantharellales</taxon>
        <taxon>Botryobasidiaceae</taxon>
        <taxon>Botryobasidium</taxon>
    </lineage>
</organism>
<dbReference type="PANTHER" id="PTHR44329:SF214">
    <property type="entry name" value="PROTEIN KINASE DOMAIN-CONTAINING PROTEIN"/>
    <property type="match status" value="1"/>
</dbReference>
<dbReference type="AlphaFoldDB" id="A0A067MV52"/>
<dbReference type="InterPro" id="IPR011009">
    <property type="entry name" value="Kinase-like_dom_sf"/>
</dbReference>
<keyword evidence="3" id="KW-1185">Reference proteome</keyword>
<proteinExistence type="predicted"/>
<feature type="non-terminal residue" evidence="2">
    <location>
        <position position="1"/>
    </location>
</feature>
<dbReference type="Proteomes" id="UP000027195">
    <property type="component" value="Unassembled WGS sequence"/>
</dbReference>
<dbReference type="STRING" id="930990.A0A067MV52"/>
<evidence type="ECO:0000313" key="3">
    <source>
        <dbReference type="Proteomes" id="UP000027195"/>
    </source>
</evidence>